<feature type="compositionally biased region" description="Basic residues" evidence="1">
    <location>
        <begin position="9"/>
        <end position="20"/>
    </location>
</feature>
<proteinExistence type="predicted"/>
<sequence>MAPEASHLRSSKRASTKRLGRSQGAAGRRLGTRSLGPVPQPGTEAVGGRPRLGAYGVSDPGLAQRHNLPPSLTRIHLSKRHPPRHSCSLHKCRQAWPELHTRIHRAEHFRPRRRAGSHHSPGNGRVAALDAERTAEAALNSTRKGKAQMKPVVVIYTTVCTE</sequence>
<name>A0AAV7NL41_PLEWA</name>
<evidence type="ECO:0000313" key="2">
    <source>
        <dbReference type="EMBL" id="KAJ1116736.1"/>
    </source>
</evidence>
<dbReference type="AlphaFoldDB" id="A0AAV7NL41"/>
<feature type="compositionally biased region" description="Basic residues" evidence="1">
    <location>
        <begin position="76"/>
        <end position="86"/>
    </location>
</feature>
<protein>
    <submittedName>
        <fullName evidence="2">Uncharacterized protein</fullName>
    </submittedName>
</protein>
<organism evidence="2 3">
    <name type="scientific">Pleurodeles waltl</name>
    <name type="common">Iberian ribbed newt</name>
    <dbReference type="NCBI Taxonomy" id="8319"/>
    <lineage>
        <taxon>Eukaryota</taxon>
        <taxon>Metazoa</taxon>
        <taxon>Chordata</taxon>
        <taxon>Craniata</taxon>
        <taxon>Vertebrata</taxon>
        <taxon>Euteleostomi</taxon>
        <taxon>Amphibia</taxon>
        <taxon>Batrachia</taxon>
        <taxon>Caudata</taxon>
        <taxon>Salamandroidea</taxon>
        <taxon>Salamandridae</taxon>
        <taxon>Pleurodelinae</taxon>
        <taxon>Pleurodeles</taxon>
    </lineage>
</organism>
<gene>
    <name evidence="2" type="ORF">NDU88_004942</name>
</gene>
<dbReference type="Proteomes" id="UP001066276">
    <property type="component" value="Chromosome 8"/>
</dbReference>
<evidence type="ECO:0000256" key="1">
    <source>
        <dbReference type="SAM" id="MobiDB-lite"/>
    </source>
</evidence>
<evidence type="ECO:0000313" key="3">
    <source>
        <dbReference type="Proteomes" id="UP001066276"/>
    </source>
</evidence>
<comment type="caution">
    <text evidence="2">The sequence shown here is derived from an EMBL/GenBank/DDBJ whole genome shotgun (WGS) entry which is preliminary data.</text>
</comment>
<feature type="region of interest" description="Disordered" evidence="1">
    <location>
        <begin position="1"/>
        <end position="86"/>
    </location>
</feature>
<dbReference type="EMBL" id="JANPWB010000012">
    <property type="protein sequence ID" value="KAJ1116736.1"/>
    <property type="molecule type" value="Genomic_DNA"/>
</dbReference>
<keyword evidence="3" id="KW-1185">Reference proteome</keyword>
<accession>A0AAV7NL41</accession>
<reference evidence="2" key="1">
    <citation type="journal article" date="2022" name="bioRxiv">
        <title>Sequencing and chromosome-scale assembly of the giantPleurodeles waltlgenome.</title>
        <authorList>
            <person name="Brown T."/>
            <person name="Elewa A."/>
            <person name="Iarovenko S."/>
            <person name="Subramanian E."/>
            <person name="Araus A.J."/>
            <person name="Petzold A."/>
            <person name="Susuki M."/>
            <person name="Suzuki K.-i.T."/>
            <person name="Hayashi T."/>
            <person name="Toyoda A."/>
            <person name="Oliveira C."/>
            <person name="Osipova E."/>
            <person name="Leigh N.D."/>
            <person name="Simon A."/>
            <person name="Yun M.H."/>
        </authorList>
    </citation>
    <scope>NUCLEOTIDE SEQUENCE</scope>
    <source>
        <strain evidence="2">20211129_DDA</strain>
        <tissue evidence="2">Liver</tissue>
    </source>
</reference>